<feature type="transmembrane region" description="Helical" evidence="1">
    <location>
        <begin position="31"/>
        <end position="48"/>
    </location>
</feature>
<protein>
    <submittedName>
        <fullName evidence="2">Uncharacterized protein</fullName>
    </submittedName>
</protein>
<keyword evidence="1" id="KW-1133">Transmembrane helix</keyword>
<gene>
    <name evidence="2" type="ORF">CG716_06940</name>
</gene>
<dbReference type="AlphaFoldDB" id="A0A255DPT5"/>
<organism evidence="2 3">
    <name type="scientific">Mycolicibacterium sphagni</name>
    <dbReference type="NCBI Taxonomy" id="1786"/>
    <lineage>
        <taxon>Bacteria</taxon>
        <taxon>Bacillati</taxon>
        <taxon>Actinomycetota</taxon>
        <taxon>Actinomycetes</taxon>
        <taxon>Mycobacteriales</taxon>
        <taxon>Mycobacteriaceae</taxon>
        <taxon>Mycolicibacterium</taxon>
    </lineage>
</organism>
<proteinExistence type="predicted"/>
<dbReference type="EMBL" id="NOZR01000004">
    <property type="protein sequence ID" value="OYN81254.1"/>
    <property type="molecule type" value="Genomic_DNA"/>
</dbReference>
<reference evidence="2 3" key="1">
    <citation type="submission" date="2017-07" db="EMBL/GenBank/DDBJ databases">
        <title>The new phylogeny of genus Mycobacterium.</title>
        <authorList>
            <person name="Tortoli E."/>
            <person name="Trovato A."/>
            <person name="Cirillo D.M."/>
        </authorList>
    </citation>
    <scope>NUCLEOTIDE SEQUENCE [LARGE SCALE GENOMIC DNA]</scope>
    <source>
        <strain evidence="2 3">ATCC 33027</strain>
    </source>
</reference>
<evidence type="ECO:0000313" key="3">
    <source>
        <dbReference type="Proteomes" id="UP000216063"/>
    </source>
</evidence>
<evidence type="ECO:0000313" key="2">
    <source>
        <dbReference type="EMBL" id="OYN81254.1"/>
    </source>
</evidence>
<dbReference type="Proteomes" id="UP000216063">
    <property type="component" value="Unassembled WGS sequence"/>
</dbReference>
<keyword evidence="1" id="KW-0812">Transmembrane</keyword>
<evidence type="ECO:0000256" key="1">
    <source>
        <dbReference type="SAM" id="Phobius"/>
    </source>
</evidence>
<sequence length="63" mass="6341">MGLVLNLTAIVAFALFLSTLGTTGPGASGTAAAITVVAFLASLLCFAADRRRSEAQLTVATEV</sequence>
<accession>A0A255DPT5</accession>
<comment type="caution">
    <text evidence="2">The sequence shown here is derived from an EMBL/GenBank/DDBJ whole genome shotgun (WGS) entry which is preliminary data.</text>
</comment>
<name>A0A255DPT5_9MYCO</name>
<keyword evidence="3" id="KW-1185">Reference proteome</keyword>
<keyword evidence="1" id="KW-0472">Membrane</keyword>